<dbReference type="PaxDb" id="610130-Closa_3435"/>
<accession>D9R9Y9</accession>
<dbReference type="Proteomes" id="UP000001662">
    <property type="component" value="Chromosome"/>
</dbReference>
<feature type="domain" description="Peptidase C39-like" evidence="1">
    <location>
        <begin position="70"/>
        <end position="203"/>
    </location>
</feature>
<dbReference type="AlphaFoldDB" id="D9R9Y9"/>
<dbReference type="EMBL" id="CP002109">
    <property type="protein sequence ID" value="ADL05961.1"/>
    <property type="molecule type" value="Genomic_DNA"/>
</dbReference>
<reference evidence="2" key="1">
    <citation type="submission" date="2010-07" db="EMBL/GenBank/DDBJ databases">
        <title>Complete sequence of Clostridium saccharolyticum WM1.</title>
        <authorList>
            <consortium name="US DOE Joint Genome Institute"/>
            <person name="Lucas S."/>
            <person name="Copeland A."/>
            <person name="Lapidus A."/>
            <person name="Cheng J.-F."/>
            <person name="Bruce D."/>
            <person name="Goodwin L."/>
            <person name="Pitluck S."/>
            <person name="Chertkov O."/>
            <person name="Detter J.C."/>
            <person name="Han C."/>
            <person name="Tapia R."/>
            <person name="Land M."/>
            <person name="Hauser L."/>
            <person name="Chang Y.-J."/>
            <person name="Jeffries C."/>
            <person name="Kyrpides N."/>
            <person name="Ivanova N."/>
            <person name="Mikhailova N."/>
            <person name="Mouttaki H."/>
            <person name="Lin L."/>
            <person name="Zhou J."/>
            <person name="Hemme C.L."/>
            <person name="Woyke T."/>
        </authorList>
    </citation>
    <scope>NUCLEOTIDE SEQUENCE [LARGE SCALE GENOMIC DNA]</scope>
    <source>
        <strain evidence="2">WM1</strain>
    </source>
</reference>
<dbReference type="InterPro" id="IPR039564">
    <property type="entry name" value="Peptidase_C39-like"/>
</dbReference>
<sequence>MSRFYSILFKTLFIAAVPFATFFSFSGRISGEAAAVSQTPIEISFQPAAAEIPQEGKYDVMLDSVSGPLTYYNQGDSRWGNFLYGGKDPLSTYGCGPTVMAMLITSFTGNQVLPSDVAAWAAQNNGWCPGQGSYHRLIVDSASAYGLKAVPLKDYTAQGLQNALDSGHLVVALMKKGHFTQQGHFIIITRSMGEGKFRIADPNNYDNTKFDWDSSLIFQELNYRSGNGGPLWTIGLPDPVS</sequence>
<evidence type="ECO:0000259" key="1">
    <source>
        <dbReference type="Pfam" id="PF13529"/>
    </source>
</evidence>
<proteinExistence type="predicted"/>
<protein>
    <recommendedName>
        <fullName evidence="1">Peptidase C39-like domain-containing protein</fullName>
    </recommendedName>
</protein>
<gene>
    <name evidence="2" type="ordered locus">Closa_3435</name>
</gene>
<dbReference type="HOGENOM" id="CLU_055782_4_1_9"/>
<dbReference type="eggNOG" id="COG3584">
    <property type="taxonomic scope" value="Bacteria"/>
</dbReference>
<dbReference type="RefSeq" id="WP_013274027.1">
    <property type="nucleotide sequence ID" value="NC_014376.1"/>
</dbReference>
<organism evidence="2 3">
    <name type="scientific">Lacrimispora saccharolytica (strain ATCC 35040 / DSM 2544 / NRCC 2533 / WM1)</name>
    <name type="common">Clostridium saccharolyticum</name>
    <dbReference type="NCBI Taxonomy" id="610130"/>
    <lineage>
        <taxon>Bacteria</taxon>
        <taxon>Bacillati</taxon>
        <taxon>Bacillota</taxon>
        <taxon>Clostridia</taxon>
        <taxon>Lachnospirales</taxon>
        <taxon>Lachnospiraceae</taxon>
        <taxon>Lacrimispora</taxon>
    </lineage>
</organism>
<name>D9R9Y9_LACSW</name>
<evidence type="ECO:0000313" key="2">
    <source>
        <dbReference type="EMBL" id="ADL05961.1"/>
    </source>
</evidence>
<dbReference type="KEGG" id="csh:Closa_3435"/>
<dbReference type="OrthoDB" id="3186156at2"/>
<evidence type="ECO:0000313" key="3">
    <source>
        <dbReference type="Proteomes" id="UP000001662"/>
    </source>
</evidence>
<dbReference type="Pfam" id="PF13529">
    <property type="entry name" value="Peptidase_C39_2"/>
    <property type="match status" value="1"/>
</dbReference>
<keyword evidence="3" id="KW-1185">Reference proteome</keyword>
<dbReference type="Gene3D" id="3.90.70.10">
    <property type="entry name" value="Cysteine proteinases"/>
    <property type="match status" value="1"/>
</dbReference>
<dbReference type="STRING" id="610130.Closa_3435"/>